<protein>
    <submittedName>
        <fullName evidence="2">Uncharacterized protein</fullName>
    </submittedName>
</protein>
<reference evidence="2" key="1">
    <citation type="submission" date="2023-06" db="EMBL/GenBank/DDBJ databases">
        <authorList>
            <consortium name="Lawrence Berkeley National Laboratory"/>
            <person name="Ahrendt S."/>
            <person name="Sahu N."/>
            <person name="Indic B."/>
            <person name="Wong-Bajracharya J."/>
            <person name="Merenyi Z."/>
            <person name="Ke H.-M."/>
            <person name="Monk M."/>
            <person name="Kocsube S."/>
            <person name="Drula E."/>
            <person name="Lipzen A."/>
            <person name="Balint B."/>
            <person name="Henrissat B."/>
            <person name="Andreopoulos B."/>
            <person name="Martin F.M."/>
            <person name="Harder C.B."/>
            <person name="Rigling D."/>
            <person name="Ford K.L."/>
            <person name="Foster G.D."/>
            <person name="Pangilinan J."/>
            <person name="Papanicolaou A."/>
            <person name="Barry K."/>
            <person name="LaButti K."/>
            <person name="Viragh M."/>
            <person name="Koriabine M."/>
            <person name="Yan M."/>
            <person name="Riley R."/>
            <person name="Champramary S."/>
            <person name="Plett K.L."/>
            <person name="Tsai I.J."/>
            <person name="Slot J."/>
            <person name="Sipos G."/>
            <person name="Plett J."/>
            <person name="Nagy L.G."/>
            <person name="Grigoriev I.V."/>
        </authorList>
    </citation>
    <scope>NUCLEOTIDE SEQUENCE</scope>
    <source>
        <strain evidence="2">FPL87.14</strain>
    </source>
</reference>
<dbReference type="Proteomes" id="UP001175226">
    <property type="component" value="Unassembled WGS sequence"/>
</dbReference>
<gene>
    <name evidence="2" type="ORF">EV421DRAFT_1911130</name>
</gene>
<proteinExistence type="predicted"/>
<evidence type="ECO:0000313" key="3">
    <source>
        <dbReference type="Proteomes" id="UP001175226"/>
    </source>
</evidence>
<feature type="region of interest" description="Disordered" evidence="1">
    <location>
        <begin position="93"/>
        <end position="115"/>
    </location>
</feature>
<organism evidence="2 3">
    <name type="scientific">Armillaria borealis</name>
    <dbReference type="NCBI Taxonomy" id="47425"/>
    <lineage>
        <taxon>Eukaryota</taxon>
        <taxon>Fungi</taxon>
        <taxon>Dikarya</taxon>
        <taxon>Basidiomycota</taxon>
        <taxon>Agaricomycotina</taxon>
        <taxon>Agaricomycetes</taxon>
        <taxon>Agaricomycetidae</taxon>
        <taxon>Agaricales</taxon>
        <taxon>Marasmiineae</taxon>
        <taxon>Physalacriaceae</taxon>
        <taxon>Armillaria</taxon>
    </lineage>
</organism>
<sequence length="263" mass="28773">MLAPSRISSHLIKSIWKRFRSVFTTPQTPEDSAPSIATFSGQNANIAVPSEPQGEIVHPNVNCTSEDEEPILETIPDSSSDVQPDLSSTSLVAGSHIDPVDEQSAGDSVNVSDDDDDYVQEYKDKWGITLPRVTISAFTETGQAKESIKVPNQRSYTGRRPVIPSSLADTPCATLGVQGALDQLNATVGTSHTLDTPSVLSLLDEYVEKNYDFGTVYGHLHPVWNTHRDSNMEDELRSREDEDGEMRQGALVGNRIVKPRLVP</sequence>
<evidence type="ECO:0000313" key="2">
    <source>
        <dbReference type="EMBL" id="KAK0432228.1"/>
    </source>
</evidence>
<keyword evidence="3" id="KW-1185">Reference proteome</keyword>
<evidence type="ECO:0000256" key="1">
    <source>
        <dbReference type="SAM" id="MobiDB-lite"/>
    </source>
</evidence>
<dbReference type="AlphaFoldDB" id="A0AA39MFT4"/>
<accession>A0AA39MFT4</accession>
<dbReference type="EMBL" id="JAUEPT010000098">
    <property type="protein sequence ID" value="KAK0432228.1"/>
    <property type="molecule type" value="Genomic_DNA"/>
</dbReference>
<name>A0AA39MFT4_9AGAR</name>
<comment type="caution">
    <text evidence="2">The sequence shown here is derived from an EMBL/GenBank/DDBJ whole genome shotgun (WGS) entry which is preliminary data.</text>
</comment>